<evidence type="ECO:0000256" key="4">
    <source>
        <dbReference type="ARBA" id="ARBA00022829"/>
    </source>
</evidence>
<dbReference type="Proteomes" id="UP000319731">
    <property type="component" value="Unassembled WGS sequence"/>
</dbReference>
<dbReference type="InterPro" id="IPR011990">
    <property type="entry name" value="TPR-like_helical_dom_sf"/>
</dbReference>
<dbReference type="RefSeq" id="XP_031023488.1">
    <property type="nucleotide sequence ID" value="XM_031170561.1"/>
</dbReference>
<sequence>MEALLARLGDASTAVEAAKQLKESLLASTSTTTIRPKPTITKASLPPRTSVSTRIKSNKENSRPGSDVADKKLPHQALRILAHAVKVLAVLPKKESSMRNEATTTTSNVVKASVKKKPTIASSSSTTSKAPELVVNSITDVCIVAIQTLDKSGADSGKGILEVERTTSNIATRLTDLGHYDLALKFLACIKSSIMKTTETKSTPPSSKTSTRRVVQTKKEETKQDDCLTFQVESSDPNLAAILSVCLYNATRCWLGDGRRGKSENLCTSIVKPYGMHHWCQRLRALDPAAGSRQADCLYRFFYRVSMTDPGIDPSLALRLRELALTFYVMTSSCTASHFHEHAYKFGMAFEKHCKDDAKLMKVLHAFYEAVASLSQLLPHNGHIEVDFMMWCEHWLVNGQRAGIHANIKTTLDYARSRLDGQKAAPALGHLLAFNIEAILLDFETKKKWDDNQACNIIAEIAVFQDVISSLNETRVIKNQVRAIDGLRRAIMKGGDAGSASMLLLDALTELLDTWKSFYSGDAPPSVDLSKLDRLLVEMLNALARVCPSEAYSYLDRALAVSSDYPDGLRAISSTSYNLGGSRYKSGEFETASKLFQLSCLALQTCQQLVPGDDELQTQVARRLDALATCHASSSDQSAAMESTQAAILALPIRTYAELEKHILFPGKYPRPELLTKLLERLVRAGVYISQTNQRYFNQHVSAIAEYEIKIAQSLSQSSSTLLAQTKLMDLLLEQYSETRNPVRRSRALLERARILRVKEDNNSCIVHIKEAIALLQSQELGEEPNLEAQVSNDLAIANAYYGTVLNSVGKYAAQPFRDALHLWSTLLQSVPTYQKRDRVHVSQALDYFRNVESTYYSIRSLADYFGVLEQPLNRIFALRLLLRVASLRNAPTVATDVLLVLAEMGFVYVSVGFTGRAGLALVNGRKIMETPSCKSSPDFGEAGMRWRLSYSNYLCAIGNLKKGSTIFDEIQESSNLSKSRRDSLQSLAYWVRSSLALAAGSVGNALQDVDVAIKILLRACGRASNVADDDGKAESGIDSFLCQGSQWELVEKFLSLYRSLGHLYVIRGSPLEAEYVYRRGLSLSQRVQSSLAESAFLVALGDVDLRRARLEDSEMQIINGLERQVPMLLDISIVDSTWAKVVRGDLKYRSGDLNEALLEYNEAEHCVDDAIRSQSVTEELDFGTPDKRHSGHVRRSSTPMSSRHSSPRMNNHSPAKGNLYHSPVKVDHEAFILAAVKSEVQSRVGWVLGELGNLGEAEQKIADANDCVIKAPDCSVTRAKLRLRKLVAQLTGGPLFDMFGDSAFSLPWCVPSRPPVNVATPSKSLSKVKSSKNRNIAVLSSLAIEVDEMLEEAGQAARERGRPQLVHDTSHGQALLSIVTSYLGLQGPVSKPKEVAAEAVALLHSSLGLTARREFMDLLRRKAESSIVPWPSVSCNLDLKDKSRNSLLYQKYKTEMVMTTDDFVKRYVHPLPSNYVVVSISADVDRGDLYLTRIEHDRTPALLRLPTRRQSSREGDDEKLSFEGCKEELETIIASSNELTRQAKTTDTKEGKASWWKQRKELDHRLRHLLDDVEKVWLGGFRGFISVDGLPETDEDDDDSNAINEFRAAVNKMLTKAVSRKNSSAAQRAKSVNQARMPELDIGLVESLLRLGPRPDDDACEDAIYHLMDAIQYGGASVEYDEVDLDGMTEDLKNALCKFHHDTDSGLSEDGAFNLDSNSAPTNHLILIIDKYLQSIPWESIPCLRGRSVSRLPSMSFLRDRLVQEKNGKMAAVSSENVSYVLNPSGDLSSTQKEFEGFLASKSWKGTVGKPPTEQAFEDGLSKSDIFIYFGHGGGEQYLRPSRIRRLDQCAVTFLMGCSSGRLKAEGEFDPFGVALDYIFAGSPALVANLWDVTDRDIDKFTKDVLQRWGLLDSSEDGDEDEEEESRNVTLSEAVGRSRDTCTLRYLNGAAPVVYGIPVMLRK</sequence>
<feature type="compositionally biased region" description="Low complexity" evidence="5">
    <location>
        <begin position="198"/>
        <end position="209"/>
    </location>
</feature>
<proteinExistence type="predicted"/>
<dbReference type="GO" id="GO:0044732">
    <property type="term" value="C:mitotic spindle pole body"/>
    <property type="evidence" value="ECO:0007669"/>
    <property type="project" value="TreeGrafter"/>
</dbReference>
<reference evidence="7 8" key="1">
    <citation type="journal article" date="2019" name="Sci. Rep.">
        <title>Comparative genomics of chytrid fungi reveal insights into the obligate biotrophic and pathogenic lifestyle of Synchytrium endobioticum.</title>
        <authorList>
            <person name="van de Vossenberg B.T.L.H."/>
            <person name="Warris S."/>
            <person name="Nguyen H.D.T."/>
            <person name="van Gent-Pelzer M.P.E."/>
            <person name="Joly D.L."/>
            <person name="van de Geest H.C."/>
            <person name="Bonants P.J.M."/>
            <person name="Smith D.S."/>
            <person name="Levesque C.A."/>
            <person name="van der Lee T.A.J."/>
        </authorList>
    </citation>
    <scope>NUCLEOTIDE SEQUENCE [LARGE SCALE GENOMIC DNA]</scope>
    <source>
        <strain evidence="7 8">JEL517</strain>
    </source>
</reference>
<dbReference type="EC" id="3.4.22.49" evidence="2"/>
<feature type="compositionally biased region" description="Low complexity" evidence="5">
    <location>
        <begin position="29"/>
        <end position="42"/>
    </location>
</feature>
<evidence type="ECO:0000313" key="8">
    <source>
        <dbReference type="Proteomes" id="UP000319731"/>
    </source>
</evidence>
<dbReference type="OrthoDB" id="10255632at2759"/>
<dbReference type="PROSITE" id="PS51700">
    <property type="entry name" value="SEPARIN"/>
    <property type="match status" value="1"/>
</dbReference>
<dbReference type="GO" id="GO:0004197">
    <property type="term" value="F:cysteine-type endopeptidase activity"/>
    <property type="evidence" value="ECO:0007669"/>
    <property type="project" value="InterPro"/>
</dbReference>
<dbReference type="InterPro" id="IPR030397">
    <property type="entry name" value="SEPARIN_core_dom"/>
</dbReference>
<protein>
    <recommendedName>
        <fullName evidence="2">separase</fullName>
        <ecNumber evidence="2">3.4.22.49</ecNumber>
    </recommendedName>
</protein>
<dbReference type="EMBL" id="QEAO01000033">
    <property type="protein sequence ID" value="TPX32238.1"/>
    <property type="molecule type" value="Genomic_DNA"/>
</dbReference>
<evidence type="ECO:0000256" key="5">
    <source>
        <dbReference type="SAM" id="MobiDB-lite"/>
    </source>
</evidence>
<dbReference type="GO" id="GO:0072686">
    <property type="term" value="C:mitotic spindle"/>
    <property type="evidence" value="ECO:0007669"/>
    <property type="project" value="TreeGrafter"/>
</dbReference>
<comment type="caution">
    <text evidence="7">The sequence shown here is derived from an EMBL/GenBank/DDBJ whole genome shotgun (WGS) entry which is preliminary data.</text>
</comment>
<keyword evidence="4" id="KW-0159">Chromosome partition</keyword>
<dbReference type="GO" id="GO:0006508">
    <property type="term" value="P:proteolysis"/>
    <property type="evidence" value="ECO:0007669"/>
    <property type="project" value="InterPro"/>
</dbReference>
<feature type="region of interest" description="Disordered" evidence="5">
    <location>
        <begin position="198"/>
        <end position="218"/>
    </location>
</feature>
<keyword evidence="8" id="KW-1185">Reference proteome</keyword>
<comment type="catalytic activity">
    <reaction evidence="1">
        <text>All bonds known to be hydrolyzed by this endopeptidase have arginine in P1 and an acidic residue in P4. P6 is often occupied by an acidic residue or by a hydroxy-amino-acid residue, the phosphorylation of which enhances cleavage.</text>
        <dbReference type="EC" id="3.4.22.49"/>
    </reaction>
</comment>
<keyword evidence="3" id="KW-0378">Hydrolase</keyword>
<dbReference type="STRING" id="1806994.A0A507BYP1"/>
<evidence type="ECO:0000313" key="7">
    <source>
        <dbReference type="EMBL" id="TPX32238.1"/>
    </source>
</evidence>
<feature type="compositionally biased region" description="Low complexity" evidence="5">
    <location>
        <begin position="1197"/>
        <end position="1214"/>
    </location>
</feature>
<feature type="region of interest" description="Disordered" evidence="5">
    <location>
        <begin position="1178"/>
        <end position="1220"/>
    </location>
</feature>
<dbReference type="GO" id="GO:0005634">
    <property type="term" value="C:nucleus"/>
    <property type="evidence" value="ECO:0007669"/>
    <property type="project" value="InterPro"/>
</dbReference>
<evidence type="ECO:0000259" key="6">
    <source>
        <dbReference type="PROSITE" id="PS51700"/>
    </source>
</evidence>
<dbReference type="Gene3D" id="1.25.40.10">
    <property type="entry name" value="Tetratricopeptide repeat domain"/>
    <property type="match status" value="1"/>
</dbReference>
<feature type="region of interest" description="Disordered" evidence="5">
    <location>
        <begin position="29"/>
        <end position="71"/>
    </location>
</feature>
<evidence type="ECO:0000256" key="2">
    <source>
        <dbReference type="ARBA" id="ARBA00012489"/>
    </source>
</evidence>
<dbReference type="GO" id="GO:0005737">
    <property type="term" value="C:cytoplasm"/>
    <property type="evidence" value="ECO:0007669"/>
    <property type="project" value="TreeGrafter"/>
</dbReference>
<dbReference type="GO" id="GO:0051307">
    <property type="term" value="P:meiotic chromosome separation"/>
    <property type="evidence" value="ECO:0007669"/>
    <property type="project" value="TreeGrafter"/>
</dbReference>
<feature type="domain" description="Peptidase C50" evidence="6">
    <location>
        <begin position="1776"/>
        <end position="1870"/>
    </location>
</feature>
<evidence type="ECO:0000256" key="1">
    <source>
        <dbReference type="ARBA" id="ARBA00000451"/>
    </source>
</evidence>
<dbReference type="PANTHER" id="PTHR12792">
    <property type="entry name" value="EXTRA SPINDLE POLES 1-RELATED"/>
    <property type="match status" value="1"/>
</dbReference>
<evidence type="ECO:0000256" key="3">
    <source>
        <dbReference type="ARBA" id="ARBA00022801"/>
    </source>
</evidence>
<name>A0A507BYP1_9FUNG</name>
<dbReference type="Pfam" id="PF03568">
    <property type="entry name" value="Separin_C"/>
    <property type="match status" value="1"/>
</dbReference>
<dbReference type="GeneID" id="42005858"/>
<dbReference type="InterPro" id="IPR005314">
    <property type="entry name" value="Peptidase_C50"/>
</dbReference>
<gene>
    <name evidence="7" type="ORF">SmJEL517_g04633</name>
</gene>
<accession>A0A507BYP1</accession>
<feature type="compositionally biased region" description="Basic and acidic residues" evidence="5">
    <location>
        <begin position="57"/>
        <end position="71"/>
    </location>
</feature>
<organism evidence="7 8">
    <name type="scientific">Synchytrium microbalum</name>
    <dbReference type="NCBI Taxonomy" id="1806994"/>
    <lineage>
        <taxon>Eukaryota</taxon>
        <taxon>Fungi</taxon>
        <taxon>Fungi incertae sedis</taxon>
        <taxon>Chytridiomycota</taxon>
        <taxon>Chytridiomycota incertae sedis</taxon>
        <taxon>Chytridiomycetes</taxon>
        <taxon>Synchytriales</taxon>
        <taxon>Synchytriaceae</taxon>
        <taxon>Synchytrium</taxon>
    </lineage>
</organism>
<dbReference type="PANTHER" id="PTHR12792:SF0">
    <property type="entry name" value="SEPARIN"/>
    <property type="match status" value="1"/>
</dbReference>